<sequence>MAASTNAADTIKQLNQARNFCLADPNNLYPQIVPGLAPIINANAELELRRWGTDFLAETFASPVLAGEHKQKLATHVLDALKSYLDKPDEDAMVVKSVVQIASSIYQFVFRQIIANPGDAQSWQKMADIKSAILRRMDSSPAGVKVCCIKFVQRVVQVQTPGLIADPRRPDQNEISLALVPRDHPIMHPSNLEAEASGLLDRLLDVLQDNSSDALLVTAALNSLSSLVRGRASISNKIISAIVNFNPFTLAQAQHPMTIKNKILIRSMTRTTMSFLANILKKNPQHPLAGRIHGTLDRLKQSLIEVFDETRRKRPAPEEPTDGLSDAKRQRLGAEVPVRQPAALQPPPFPTNGPVTYAQLYTLTPDPSAQGFDVKGIPIDMVSRILPPLLASIESSRLDSAINTIRARFLSLSQPKPKDAYGAARVAVGAEEEDDYEPDGPTETAEQVLNALDQTSGDPPSSAPPDIALGPFHLPPPPPLTEENTLDLSKGTITRVFSALATLDRLPASKPKPTAFTPLPPTSHDRQTWLTTLTRLATRAPAGLDPSTSSSTRPRFSPSTLICDALFRYIIDDFRRRIDVAISWLNEEWYADRIALEQHSLDASSSPAPQPQYQKWLYKILDGFLPFLDAKDRLLIRFLSEIPDLDAGVVKRVVKLAADPDRVNLAVQALHYLVLYRPPVREVCLDGVEELWRSYEEARTVAGKVLGRYRGEVMKKEEERGGGGGEDGGAVRGGA</sequence>
<evidence type="ECO:0000259" key="5">
    <source>
        <dbReference type="Pfam" id="PF11935"/>
    </source>
</evidence>
<evidence type="ECO:0000313" key="6">
    <source>
        <dbReference type="EMBL" id="KAF2226579.1"/>
    </source>
</evidence>
<protein>
    <submittedName>
        <fullName evidence="6">mRNA cleavage and polyadenylation specificity factor complex subunit</fullName>
    </submittedName>
</protein>
<name>A0A6A6GLX7_9PEZI</name>
<feature type="region of interest" description="Disordered" evidence="4">
    <location>
        <begin position="423"/>
        <end position="442"/>
    </location>
</feature>
<evidence type="ECO:0000256" key="1">
    <source>
        <dbReference type="ARBA" id="ARBA00004123"/>
    </source>
</evidence>
<comment type="subcellular location">
    <subcellularLocation>
        <location evidence="1">Nucleus</location>
    </subcellularLocation>
</comment>
<dbReference type="PANTHER" id="PTHR15245:SF20">
    <property type="entry name" value="SYMPLEKIN"/>
    <property type="match status" value="1"/>
</dbReference>
<accession>A0A6A6GLX7</accession>
<keyword evidence="7" id="KW-1185">Reference proteome</keyword>
<dbReference type="Pfam" id="PF11935">
    <property type="entry name" value="SYMPK_PTA1_N"/>
    <property type="match status" value="1"/>
</dbReference>
<reference evidence="7" key="1">
    <citation type="journal article" date="2020" name="Stud. Mycol.">
        <title>101 Dothideomycetes genomes: A test case for predicting lifestyles and emergence of pathogens.</title>
        <authorList>
            <person name="Haridas S."/>
            <person name="Albert R."/>
            <person name="Binder M."/>
            <person name="Bloem J."/>
            <person name="LaButti K."/>
            <person name="Salamov A."/>
            <person name="Andreopoulos B."/>
            <person name="Baker S."/>
            <person name="Barry K."/>
            <person name="Bills G."/>
            <person name="Bluhm B."/>
            <person name="Cannon C."/>
            <person name="Castanera R."/>
            <person name="Culley D."/>
            <person name="Daum C."/>
            <person name="Ezra D."/>
            <person name="Gonzalez J."/>
            <person name="Henrissat B."/>
            <person name="Kuo A."/>
            <person name="Liang C."/>
            <person name="Lipzen A."/>
            <person name="Lutzoni F."/>
            <person name="Magnuson J."/>
            <person name="Mondo S."/>
            <person name="Nolan M."/>
            <person name="Ohm R."/>
            <person name="Pangilinan J."/>
            <person name="Park H.-J."/>
            <person name="Ramirez L."/>
            <person name="Alfaro M."/>
            <person name="Sun H."/>
            <person name="Tritt A."/>
            <person name="Yoshinaga Y."/>
            <person name="Zwiers L.-H."/>
            <person name="Turgeon B."/>
            <person name="Goodwin S."/>
            <person name="Spatafora J."/>
            <person name="Crous P."/>
            <person name="Grigoriev I."/>
        </authorList>
    </citation>
    <scope>NUCLEOTIDE SEQUENCE [LARGE SCALE GENOMIC DNA]</scope>
    <source>
        <strain evidence="7">CECT 20119</strain>
    </source>
</reference>
<feature type="compositionally biased region" description="Basic and acidic residues" evidence="4">
    <location>
        <begin position="308"/>
        <end position="317"/>
    </location>
</feature>
<dbReference type="Gene3D" id="1.25.10.10">
    <property type="entry name" value="Leucine-rich Repeat Variant"/>
    <property type="match status" value="1"/>
</dbReference>
<evidence type="ECO:0000256" key="2">
    <source>
        <dbReference type="ARBA" id="ARBA00022664"/>
    </source>
</evidence>
<dbReference type="EMBL" id="ML992502">
    <property type="protein sequence ID" value="KAF2226579.1"/>
    <property type="molecule type" value="Genomic_DNA"/>
</dbReference>
<dbReference type="InterPro" id="IPR011989">
    <property type="entry name" value="ARM-like"/>
</dbReference>
<evidence type="ECO:0000313" key="7">
    <source>
        <dbReference type="Proteomes" id="UP000799538"/>
    </source>
</evidence>
<dbReference type="OrthoDB" id="331600at2759"/>
<feature type="region of interest" description="Disordered" evidence="4">
    <location>
        <begin position="308"/>
        <end position="328"/>
    </location>
</feature>
<gene>
    <name evidence="6" type="ORF">BDZ85DRAFT_256400</name>
</gene>
<dbReference type="InterPro" id="IPR016024">
    <property type="entry name" value="ARM-type_fold"/>
</dbReference>
<dbReference type="InterPro" id="IPR032460">
    <property type="entry name" value="Symplekin/Pta1_N"/>
</dbReference>
<feature type="region of interest" description="Disordered" evidence="4">
    <location>
        <begin position="716"/>
        <end position="735"/>
    </location>
</feature>
<evidence type="ECO:0000256" key="3">
    <source>
        <dbReference type="ARBA" id="ARBA00023242"/>
    </source>
</evidence>
<evidence type="ECO:0000256" key="4">
    <source>
        <dbReference type="SAM" id="MobiDB-lite"/>
    </source>
</evidence>
<dbReference type="Proteomes" id="UP000799538">
    <property type="component" value="Unassembled WGS sequence"/>
</dbReference>
<keyword evidence="3" id="KW-0539">Nucleus</keyword>
<feature type="domain" description="Symplekin/Pta1 N-terminal" evidence="5">
    <location>
        <begin position="91"/>
        <end position="313"/>
    </location>
</feature>
<dbReference type="InterPro" id="IPR021850">
    <property type="entry name" value="Symplekin/Pta1"/>
</dbReference>
<dbReference type="GO" id="GO:0006397">
    <property type="term" value="P:mRNA processing"/>
    <property type="evidence" value="ECO:0007669"/>
    <property type="project" value="UniProtKB-KW"/>
</dbReference>
<dbReference type="SUPFAM" id="SSF48371">
    <property type="entry name" value="ARM repeat"/>
    <property type="match status" value="1"/>
</dbReference>
<feature type="compositionally biased region" description="Acidic residues" evidence="4">
    <location>
        <begin position="430"/>
        <end position="440"/>
    </location>
</feature>
<dbReference type="AlphaFoldDB" id="A0A6A6GLX7"/>
<proteinExistence type="predicted"/>
<dbReference type="PANTHER" id="PTHR15245">
    <property type="entry name" value="SYMPLEKIN-RELATED"/>
    <property type="match status" value="1"/>
</dbReference>
<feature type="compositionally biased region" description="Gly residues" evidence="4">
    <location>
        <begin position="722"/>
        <end position="735"/>
    </location>
</feature>
<keyword evidence="2" id="KW-0507">mRNA processing</keyword>
<dbReference type="GO" id="GO:0005847">
    <property type="term" value="C:mRNA cleavage and polyadenylation specificity factor complex"/>
    <property type="evidence" value="ECO:0007669"/>
    <property type="project" value="TreeGrafter"/>
</dbReference>
<organism evidence="6 7">
    <name type="scientific">Elsinoe ampelina</name>
    <dbReference type="NCBI Taxonomy" id="302913"/>
    <lineage>
        <taxon>Eukaryota</taxon>
        <taxon>Fungi</taxon>
        <taxon>Dikarya</taxon>
        <taxon>Ascomycota</taxon>
        <taxon>Pezizomycotina</taxon>
        <taxon>Dothideomycetes</taxon>
        <taxon>Dothideomycetidae</taxon>
        <taxon>Myriangiales</taxon>
        <taxon>Elsinoaceae</taxon>
        <taxon>Elsinoe</taxon>
    </lineage>
</organism>